<keyword evidence="4" id="KW-0067">ATP-binding</keyword>
<evidence type="ECO:0000256" key="3">
    <source>
        <dbReference type="ARBA" id="ARBA00022777"/>
    </source>
</evidence>
<evidence type="ECO:0000313" key="6">
    <source>
        <dbReference type="EMBL" id="TDL20391.1"/>
    </source>
</evidence>
<dbReference type="GO" id="GO:0004672">
    <property type="term" value="F:protein kinase activity"/>
    <property type="evidence" value="ECO:0007669"/>
    <property type="project" value="InterPro"/>
</dbReference>
<dbReference type="PROSITE" id="PS00108">
    <property type="entry name" value="PROTEIN_KINASE_ST"/>
    <property type="match status" value="1"/>
</dbReference>
<feature type="domain" description="Protein kinase" evidence="5">
    <location>
        <begin position="1"/>
        <end position="250"/>
    </location>
</feature>
<dbReference type="InterPro" id="IPR000719">
    <property type="entry name" value="Prot_kinase_dom"/>
</dbReference>
<sequence length="362" mass="40498">GNCIGRGALGSVYRALNLEIGEMVAVKRMPLQGMSEDEIQHIMDDVDFFKALSHPNILKYKGASRDTEFLNIVQELADSGSLSQTLKGFGKLNERLVSTYVVKILDTLNYLHQKKIVHCDLKASNILTTKMGGIKLSFTFGVSHEINKESRLDVAGTPNFMAPEVIELKGASPASDIWSLACTIIELLTGKPPYSDVGNSMTVMFRVVEEDMPPIPEECSESLKDFLRSCFQKDPSMRPDIEQLYEHKWLKHNNDWKQALRSQESIPFLRRVTADLERSKVASAALDVDPFGKTTNVNLDAADRWPDIEPYERPLEGLQGPSGRRKPAVARLSDGMKAGPSKARRHSFVKATFDKRETVLIF</sequence>
<evidence type="ECO:0000259" key="5">
    <source>
        <dbReference type="PROSITE" id="PS50011"/>
    </source>
</evidence>
<dbReference type="OrthoDB" id="8693905at2759"/>
<keyword evidence="3 6" id="KW-0418">Kinase</keyword>
<dbReference type="Gene3D" id="1.10.510.10">
    <property type="entry name" value="Transferase(Phosphotransferase) domain 1"/>
    <property type="match status" value="1"/>
</dbReference>
<proteinExistence type="predicted"/>
<feature type="non-terminal residue" evidence="6">
    <location>
        <position position="1"/>
    </location>
</feature>
<dbReference type="AlphaFoldDB" id="A0A4Y7PZ93"/>
<dbReference type="PANTHER" id="PTHR48016:SF56">
    <property type="entry name" value="MAPKK KINASE"/>
    <property type="match status" value="1"/>
</dbReference>
<reference evidence="6 7" key="1">
    <citation type="submission" date="2018-06" db="EMBL/GenBank/DDBJ databases">
        <title>A transcriptomic atlas of mushroom development highlights an independent origin of complex multicellularity.</title>
        <authorList>
            <consortium name="DOE Joint Genome Institute"/>
            <person name="Krizsan K."/>
            <person name="Almasi E."/>
            <person name="Merenyi Z."/>
            <person name="Sahu N."/>
            <person name="Viragh M."/>
            <person name="Koszo T."/>
            <person name="Mondo S."/>
            <person name="Kiss B."/>
            <person name="Balint B."/>
            <person name="Kues U."/>
            <person name="Barry K."/>
            <person name="Hegedus J.C."/>
            <person name="Henrissat B."/>
            <person name="Johnson J."/>
            <person name="Lipzen A."/>
            <person name="Ohm R."/>
            <person name="Nagy I."/>
            <person name="Pangilinan J."/>
            <person name="Yan J."/>
            <person name="Xiong Y."/>
            <person name="Grigoriev I.V."/>
            <person name="Hibbett D.S."/>
            <person name="Nagy L.G."/>
        </authorList>
    </citation>
    <scope>NUCLEOTIDE SEQUENCE [LARGE SCALE GENOMIC DNA]</scope>
    <source>
        <strain evidence="6 7">SZMC22713</strain>
    </source>
</reference>
<dbReference type="InterPro" id="IPR011009">
    <property type="entry name" value="Kinase-like_dom_sf"/>
</dbReference>
<gene>
    <name evidence="6" type="ORF">BD410DRAFT_725782</name>
</gene>
<dbReference type="PRINTS" id="PR00109">
    <property type="entry name" value="TYRKINASE"/>
</dbReference>
<dbReference type="Proteomes" id="UP000294933">
    <property type="component" value="Unassembled WGS sequence"/>
</dbReference>
<dbReference type="EMBL" id="ML170188">
    <property type="protein sequence ID" value="TDL20391.1"/>
    <property type="molecule type" value="Genomic_DNA"/>
</dbReference>
<dbReference type="InterPro" id="IPR050538">
    <property type="entry name" value="MAP_kinase_kinase_kinase"/>
</dbReference>
<dbReference type="STRING" id="50990.A0A4Y7PZ93"/>
<dbReference type="SUPFAM" id="SSF56112">
    <property type="entry name" value="Protein kinase-like (PK-like)"/>
    <property type="match status" value="1"/>
</dbReference>
<evidence type="ECO:0000256" key="2">
    <source>
        <dbReference type="ARBA" id="ARBA00022741"/>
    </source>
</evidence>
<evidence type="ECO:0000256" key="4">
    <source>
        <dbReference type="ARBA" id="ARBA00022840"/>
    </source>
</evidence>
<keyword evidence="7" id="KW-1185">Reference proteome</keyword>
<dbReference type="VEuPathDB" id="FungiDB:BD410DRAFT_725782"/>
<dbReference type="PANTHER" id="PTHR48016">
    <property type="entry name" value="MAP KINASE KINASE KINASE SSK2-RELATED-RELATED"/>
    <property type="match status" value="1"/>
</dbReference>
<dbReference type="GO" id="GO:0000165">
    <property type="term" value="P:MAPK cascade"/>
    <property type="evidence" value="ECO:0007669"/>
    <property type="project" value="UniProtKB-ARBA"/>
</dbReference>
<dbReference type="GO" id="GO:0005524">
    <property type="term" value="F:ATP binding"/>
    <property type="evidence" value="ECO:0007669"/>
    <property type="project" value="UniProtKB-KW"/>
</dbReference>
<dbReference type="PROSITE" id="PS50011">
    <property type="entry name" value="PROTEIN_KINASE_DOM"/>
    <property type="match status" value="1"/>
</dbReference>
<dbReference type="Pfam" id="PF00069">
    <property type="entry name" value="Pkinase"/>
    <property type="match status" value="1"/>
</dbReference>
<accession>A0A4Y7PZ93</accession>
<evidence type="ECO:0000256" key="1">
    <source>
        <dbReference type="ARBA" id="ARBA00022679"/>
    </source>
</evidence>
<evidence type="ECO:0000313" key="7">
    <source>
        <dbReference type="Proteomes" id="UP000294933"/>
    </source>
</evidence>
<dbReference type="InterPro" id="IPR008271">
    <property type="entry name" value="Ser/Thr_kinase_AS"/>
</dbReference>
<keyword evidence="2" id="KW-0547">Nucleotide-binding</keyword>
<dbReference type="SMART" id="SM00220">
    <property type="entry name" value="S_TKc"/>
    <property type="match status" value="1"/>
</dbReference>
<keyword evidence="1" id="KW-0808">Transferase</keyword>
<protein>
    <submittedName>
        <fullName evidence="6">Kinase-like protein</fullName>
    </submittedName>
</protein>
<dbReference type="InterPro" id="IPR001245">
    <property type="entry name" value="Ser-Thr/Tyr_kinase_cat_dom"/>
</dbReference>
<name>A0A4Y7PZ93_9AGAM</name>
<organism evidence="6 7">
    <name type="scientific">Rickenella mellea</name>
    <dbReference type="NCBI Taxonomy" id="50990"/>
    <lineage>
        <taxon>Eukaryota</taxon>
        <taxon>Fungi</taxon>
        <taxon>Dikarya</taxon>
        <taxon>Basidiomycota</taxon>
        <taxon>Agaricomycotina</taxon>
        <taxon>Agaricomycetes</taxon>
        <taxon>Hymenochaetales</taxon>
        <taxon>Rickenellaceae</taxon>
        <taxon>Rickenella</taxon>
    </lineage>
</organism>